<feature type="region of interest" description="Disordered" evidence="1">
    <location>
        <begin position="47"/>
        <end position="70"/>
    </location>
</feature>
<accession>A0A5E7QTL7</accession>
<evidence type="ECO:0000313" key="2">
    <source>
        <dbReference type="EMBL" id="VVP65144.1"/>
    </source>
</evidence>
<dbReference type="InterPro" id="IPR011006">
    <property type="entry name" value="CheY-like_superfamily"/>
</dbReference>
<evidence type="ECO:0000313" key="3">
    <source>
        <dbReference type="Proteomes" id="UP000326611"/>
    </source>
</evidence>
<proteinExistence type="predicted"/>
<dbReference type="Proteomes" id="UP000326611">
    <property type="component" value="Unassembled WGS sequence"/>
</dbReference>
<evidence type="ECO:0000256" key="1">
    <source>
        <dbReference type="SAM" id="MobiDB-lite"/>
    </source>
</evidence>
<dbReference type="AlphaFoldDB" id="A0A5E7QTL7"/>
<reference evidence="2 3" key="1">
    <citation type="submission" date="2019-09" db="EMBL/GenBank/DDBJ databases">
        <authorList>
            <person name="Chandra G."/>
            <person name="Truman W A."/>
        </authorList>
    </citation>
    <scope>NUCLEOTIDE SEQUENCE [LARGE SCALE GENOMIC DNA]</scope>
    <source>
        <strain evidence="2">PS918</strain>
    </source>
</reference>
<name>A0A5E7QTL7_PSEFL</name>
<dbReference type="SUPFAM" id="SSF52172">
    <property type="entry name" value="CheY-like"/>
    <property type="match status" value="1"/>
</dbReference>
<organism evidence="2 3">
    <name type="scientific">Pseudomonas fluorescens</name>
    <dbReference type="NCBI Taxonomy" id="294"/>
    <lineage>
        <taxon>Bacteria</taxon>
        <taxon>Pseudomonadati</taxon>
        <taxon>Pseudomonadota</taxon>
        <taxon>Gammaproteobacteria</taxon>
        <taxon>Pseudomonadales</taxon>
        <taxon>Pseudomonadaceae</taxon>
        <taxon>Pseudomonas</taxon>
    </lineage>
</organism>
<sequence length="237" mass="25936">MLAINGQTPRSFRQPALSLTSIASMLAPTGDCVCQLTHVLTDTAFSRASPLPQGNEHAHPNLSAPPDGIHTPISEKSYINHRGSSVALRAHYSDSPAEAPLSNKSLRILIADEQHFNRLRIERGFNQLGYYGVAPVQNLEELLVLVEYASEPFDLLLVNAALAGDQLDLVAFCVDNRQLDRVLIYDCQRARLPSIPTGEQPKVQVSRVALPDLAAIQRLMAQVDPQQPFVGTVISVR</sequence>
<protein>
    <submittedName>
        <fullName evidence="2">Uncharacterized protein</fullName>
    </submittedName>
</protein>
<gene>
    <name evidence="2" type="ORF">PS918_00046</name>
</gene>
<dbReference type="EMBL" id="CABVIY010000001">
    <property type="protein sequence ID" value="VVP65144.1"/>
    <property type="molecule type" value="Genomic_DNA"/>
</dbReference>